<accession>A0ABY5HA26</accession>
<dbReference type="SUPFAM" id="SSF56954">
    <property type="entry name" value="Outer membrane efflux proteins (OEP)"/>
    <property type="match status" value="1"/>
</dbReference>
<dbReference type="NCBIfam" id="TIGR01845">
    <property type="entry name" value="outer_NodT"/>
    <property type="match status" value="1"/>
</dbReference>
<reference evidence="10" key="1">
    <citation type="submission" date="2021-04" db="EMBL/GenBank/DDBJ databases">
        <title>Oceanospirillales bacteria with DddD are important DMSP degraders in coastal seawater.</title>
        <authorList>
            <person name="Liu J."/>
        </authorList>
    </citation>
    <scope>NUCLEOTIDE SEQUENCE</scope>
    <source>
        <strain evidence="10">D13-4</strain>
    </source>
</reference>
<feature type="region of interest" description="Disordered" evidence="9">
    <location>
        <begin position="117"/>
        <end position="147"/>
    </location>
</feature>
<evidence type="ECO:0000256" key="8">
    <source>
        <dbReference type="RuleBase" id="RU362097"/>
    </source>
</evidence>
<keyword evidence="2 8" id="KW-1134">Transmembrane beta strand</keyword>
<sequence>MLPSSLSALPYCARVWLLSLATLPFIAACATGTPPRAPASAPPPAYQSAPSGAPAQALDQWWKLYRDPQLSALTSRALAQGFSVREALARLEESRALNAVSLSRFDLQGDLQGNAEHRQTRDLEGGNAAGGAGPGIGSGADRTSTSRTASLSLPVSWELDFVGRRSVTQRGAEADLEAARFDVQAARAAIAAEVARALFQARGLHVQRDEARETVRIQQDLMAVVTERVKRGLAPSSEVDRVAGDLAQAEAQAADLAAALLAARRALLAVVGDGTAALTELETSATLGAAPAIPVALPGELLTRRPDVRTSLASIEKAASQVRLAELEFYPRLTLTPGIGLSAQGGSIDSRSAFWSVGAGLVVPMLDRPRLMAQLAIEGARAEQAVLAYERSVQNAFSEADQALTRLQADQRRVVTLAGGEVRARAAYDAALRRYQLGFADLQELLDGERSWRAARSTLTVAKVDALQRSVQVFQALGGGWNASQTQ</sequence>
<keyword evidence="11" id="KW-1185">Reference proteome</keyword>
<evidence type="ECO:0000256" key="9">
    <source>
        <dbReference type="SAM" id="MobiDB-lite"/>
    </source>
</evidence>
<evidence type="ECO:0000256" key="5">
    <source>
        <dbReference type="ARBA" id="ARBA00023139"/>
    </source>
</evidence>
<dbReference type="PANTHER" id="PTHR30203">
    <property type="entry name" value="OUTER MEMBRANE CATION EFFLUX PROTEIN"/>
    <property type="match status" value="1"/>
</dbReference>
<dbReference type="Proteomes" id="UP001059672">
    <property type="component" value="Chromosome"/>
</dbReference>
<dbReference type="InterPro" id="IPR003423">
    <property type="entry name" value="OMP_efflux"/>
</dbReference>
<evidence type="ECO:0000256" key="6">
    <source>
        <dbReference type="ARBA" id="ARBA00023237"/>
    </source>
</evidence>
<keyword evidence="6" id="KW-0998">Cell outer membrane</keyword>
<dbReference type="EMBL" id="CP073346">
    <property type="protein sequence ID" value="UTW08463.1"/>
    <property type="molecule type" value="Genomic_DNA"/>
</dbReference>
<dbReference type="RefSeq" id="WP_255839100.1">
    <property type="nucleotide sequence ID" value="NZ_CP073346.1"/>
</dbReference>
<name>A0ABY5HA26_9PSED</name>
<dbReference type="Pfam" id="PF02321">
    <property type="entry name" value="OEP"/>
    <property type="match status" value="2"/>
</dbReference>
<gene>
    <name evidence="10" type="ORF">KDW96_03815</name>
</gene>
<evidence type="ECO:0000256" key="4">
    <source>
        <dbReference type="ARBA" id="ARBA00023136"/>
    </source>
</evidence>
<keyword evidence="4 8" id="KW-0472">Membrane</keyword>
<feature type="signal peptide" evidence="8">
    <location>
        <begin position="1"/>
        <end position="27"/>
    </location>
</feature>
<evidence type="ECO:0000256" key="1">
    <source>
        <dbReference type="ARBA" id="ARBA00007613"/>
    </source>
</evidence>
<dbReference type="InterPro" id="IPR010131">
    <property type="entry name" value="MdtP/NodT-like"/>
</dbReference>
<dbReference type="Gene3D" id="1.20.1600.10">
    <property type="entry name" value="Outer membrane efflux proteins (OEP)"/>
    <property type="match status" value="1"/>
</dbReference>
<evidence type="ECO:0000256" key="7">
    <source>
        <dbReference type="ARBA" id="ARBA00023288"/>
    </source>
</evidence>
<keyword evidence="7 8" id="KW-0449">Lipoprotein</keyword>
<evidence type="ECO:0000313" key="11">
    <source>
        <dbReference type="Proteomes" id="UP001059672"/>
    </source>
</evidence>
<protein>
    <submittedName>
        <fullName evidence="10">TolC family protein</fullName>
    </submittedName>
</protein>
<keyword evidence="3 8" id="KW-0812">Transmembrane</keyword>
<comment type="subcellular location">
    <subcellularLocation>
        <location evidence="8">Cell outer membrane</location>
        <topology evidence="8">Lipid-anchor</topology>
    </subcellularLocation>
</comment>
<proteinExistence type="inferred from homology"/>
<evidence type="ECO:0000256" key="2">
    <source>
        <dbReference type="ARBA" id="ARBA00022452"/>
    </source>
</evidence>
<feature type="chain" id="PRO_5044963486" evidence="8">
    <location>
        <begin position="28"/>
        <end position="487"/>
    </location>
</feature>
<comment type="similarity">
    <text evidence="1 8">Belongs to the outer membrane factor (OMF) (TC 1.B.17) family.</text>
</comment>
<feature type="compositionally biased region" description="Gly residues" evidence="9">
    <location>
        <begin position="127"/>
        <end position="138"/>
    </location>
</feature>
<evidence type="ECO:0000313" key="10">
    <source>
        <dbReference type="EMBL" id="UTW08463.1"/>
    </source>
</evidence>
<dbReference type="Gene3D" id="2.20.200.10">
    <property type="entry name" value="Outer membrane efflux proteins (OEP)"/>
    <property type="match status" value="1"/>
</dbReference>
<dbReference type="PANTHER" id="PTHR30203:SF25">
    <property type="entry name" value="OUTER MEMBRANE PROTEIN-RELATED"/>
    <property type="match status" value="1"/>
</dbReference>
<organism evidence="10 11">
    <name type="scientific">Pseudomonas benzenivorans</name>
    <dbReference type="NCBI Taxonomy" id="556533"/>
    <lineage>
        <taxon>Bacteria</taxon>
        <taxon>Pseudomonadati</taxon>
        <taxon>Pseudomonadota</taxon>
        <taxon>Gammaproteobacteria</taxon>
        <taxon>Pseudomonadales</taxon>
        <taxon>Pseudomonadaceae</taxon>
        <taxon>Pseudomonas</taxon>
    </lineage>
</organism>
<evidence type="ECO:0000256" key="3">
    <source>
        <dbReference type="ARBA" id="ARBA00022692"/>
    </source>
</evidence>
<keyword evidence="5 8" id="KW-0564">Palmitate</keyword>
<keyword evidence="8" id="KW-0732">Signal</keyword>